<dbReference type="RefSeq" id="WP_243568870.1">
    <property type="nucleotide sequence ID" value="NZ_BAAARD010000006.1"/>
</dbReference>
<accession>A0ABY4ASQ1</accession>
<evidence type="ECO:0000313" key="1">
    <source>
        <dbReference type="EMBL" id="UOE26030.1"/>
    </source>
</evidence>
<dbReference type="SUPFAM" id="SSF53756">
    <property type="entry name" value="UDP-Glycosyltransferase/glycogen phosphorylase"/>
    <property type="match status" value="1"/>
</dbReference>
<proteinExistence type="predicted"/>
<dbReference type="Proteomes" id="UP000831304">
    <property type="component" value="Chromosome"/>
</dbReference>
<organism evidence="1 2">
    <name type="scientific">Agromyces soli</name>
    <dbReference type="NCBI Taxonomy" id="659012"/>
    <lineage>
        <taxon>Bacteria</taxon>
        <taxon>Bacillati</taxon>
        <taxon>Actinomycetota</taxon>
        <taxon>Actinomycetes</taxon>
        <taxon>Micrococcales</taxon>
        <taxon>Microbacteriaceae</taxon>
        <taxon>Agromyces</taxon>
    </lineage>
</organism>
<reference evidence="1 2" key="1">
    <citation type="submission" date="2022-03" db="EMBL/GenBank/DDBJ databases">
        <title>Agromyces sp. isolated from the gut of P. brevitarsis seulensis larvae.</title>
        <authorList>
            <person name="Won M."/>
            <person name="Kwon S.-W."/>
        </authorList>
    </citation>
    <scope>NUCLEOTIDE SEQUENCE [LARGE SCALE GENOMIC DNA]</scope>
    <source>
        <strain evidence="1 2">KACC 16215</strain>
    </source>
</reference>
<keyword evidence="2" id="KW-1185">Reference proteome</keyword>
<name>A0ABY4ASQ1_9MICO</name>
<sequence length="325" mass="35313">MTRPERDPAVTHLFDAAGVARTLTTAGRSSGRRWWHLDARDLSRDAQLVPRVAGAAAWHGRRVAYELRSDLIHLHYGRRVKYLELWPRRPYVLHFHGTDIRHHFHQPYAHDVMQAAADGAAAVLYSTPDLAEHARAARSDAVYFANPIDVSALPEWRPAKTPLVVFPSRWDASKDAERQLAIAAALREALPHVRLEGLDWGDSAARAAELGVRLRPRTAKPEYLRWLAGAHAAVGQPAGVLAISELEVLGIGVPLVMAPHPSSPSDVPVTRAALPAETVAAVESILADPEAASAAAAGRNWVSAHHDVPGRVAALRALYRGIGAE</sequence>
<evidence type="ECO:0000313" key="2">
    <source>
        <dbReference type="Proteomes" id="UP000831304"/>
    </source>
</evidence>
<evidence type="ECO:0008006" key="3">
    <source>
        <dbReference type="Google" id="ProtNLM"/>
    </source>
</evidence>
<gene>
    <name evidence="1" type="ORF">MTP13_17235</name>
</gene>
<dbReference type="EMBL" id="CP094533">
    <property type="protein sequence ID" value="UOE26030.1"/>
    <property type="molecule type" value="Genomic_DNA"/>
</dbReference>
<dbReference type="Gene3D" id="3.40.50.2000">
    <property type="entry name" value="Glycogen Phosphorylase B"/>
    <property type="match status" value="1"/>
</dbReference>
<protein>
    <recommendedName>
        <fullName evidence="3">Glycosyltransferase</fullName>
    </recommendedName>
</protein>